<dbReference type="Proteomes" id="UP000634136">
    <property type="component" value="Unassembled WGS sequence"/>
</dbReference>
<dbReference type="OrthoDB" id="1303447at2759"/>
<keyword evidence="2" id="KW-1185">Reference proteome</keyword>
<dbReference type="AlphaFoldDB" id="A0A834X8Z8"/>
<evidence type="ECO:0000313" key="2">
    <source>
        <dbReference type="Proteomes" id="UP000634136"/>
    </source>
</evidence>
<accession>A0A834X8Z8</accession>
<sequence>MSAVQQAMPGTEVSFQTVDMPGDDNVVQFKRMFWAFKPCIDAWWQLKPMLQVDGTFLLREHVVKDREVCLISDRGTEFLAALDNPGTGRPRVTHRASARRLEAIRTLKKDVARWIENIPREKWTRAYDGGRRYIHMTTNLAKCMNNVLNGVRCLPVTVLVQATFYKVAEFFNNRRQQVQAQINTGHVLCEDLRDTIFTNLEIVRICKVTLRNEDLGEFEVEEPYNQKERRPDRRCRVYLGRRLCDCGEFQQLHLPCIHPQVVGWIGNLSLGWVQDESRWVVGLNWVVVHWMAAVVVGRGGDAEGGRKADGGRWCCGGCFFFCDLLRHLHYGSLT</sequence>
<dbReference type="PANTHER" id="PTHR31973">
    <property type="entry name" value="POLYPROTEIN, PUTATIVE-RELATED"/>
    <property type="match status" value="1"/>
</dbReference>
<gene>
    <name evidence="1" type="ORF">G2W53_003566</name>
</gene>
<proteinExistence type="predicted"/>
<organism evidence="1 2">
    <name type="scientific">Senna tora</name>
    <dbReference type="NCBI Taxonomy" id="362788"/>
    <lineage>
        <taxon>Eukaryota</taxon>
        <taxon>Viridiplantae</taxon>
        <taxon>Streptophyta</taxon>
        <taxon>Embryophyta</taxon>
        <taxon>Tracheophyta</taxon>
        <taxon>Spermatophyta</taxon>
        <taxon>Magnoliopsida</taxon>
        <taxon>eudicotyledons</taxon>
        <taxon>Gunneridae</taxon>
        <taxon>Pentapetalae</taxon>
        <taxon>rosids</taxon>
        <taxon>fabids</taxon>
        <taxon>Fabales</taxon>
        <taxon>Fabaceae</taxon>
        <taxon>Caesalpinioideae</taxon>
        <taxon>Cassia clade</taxon>
        <taxon>Senna</taxon>
    </lineage>
</organism>
<evidence type="ECO:0000313" key="1">
    <source>
        <dbReference type="EMBL" id="KAF7841268.1"/>
    </source>
</evidence>
<reference evidence="1" key="1">
    <citation type="submission" date="2020-09" db="EMBL/GenBank/DDBJ databases">
        <title>Genome-Enabled Discovery of Anthraquinone Biosynthesis in Senna tora.</title>
        <authorList>
            <person name="Kang S.-H."/>
            <person name="Pandey R.P."/>
            <person name="Lee C.-M."/>
            <person name="Sim J.-S."/>
            <person name="Jeong J.-T."/>
            <person name="Choi B.-S."/>
            <person name="Jung M."/>
            <person name="Ginzburg D."/>
            <person name="Zhao K."/>
            <person name="Won S.Y."/>
            <person name="Oh T.-J."/>
            <person name="Yu Y."/>
            <person name="Kim N.-H."/>
            <person name="Lee O.R."/>
            <person name="Lee T.-H."/>
            <person name="Bashyal P."/>
            <person name="Kim T.-S."/>
            <person name="Lee W.-H."/>
            <person name="Kawkins C."/>
            <person name="Kim C.-K."/>
            <person name="Kim J.S."/>
            <person name="Ahn B.O."/>
            <person name="Rhee S.Y."/>
            <person name="Sohng J.K."/>
        </authorList>
    </citation>
    <scope>NUCLEOTIDE SEQUENCE</scope>
    <source>
        <tissue evidence="1">Leaf</tissue>
    </source>
</reference>
<protein>
    <recommendedName>
        <fullName evidence="3">SWIM-type domain-containing protein</fullName>
    </recommendedName>
</protein>
<dbReference type="EMBL" id="JAAIUW010000002">
    <property type="protein sequence ID" value="KAF7841268.1"/>
    <property type="molecule type" value="Genomic_DNA"/>
</dbReference>
<name>A0A834X8Z8_9FABA</name>
<dbReference type="PANTHER" id="PTHR31973:SF195">
    <property type="entry name" value="MUDR FAMILY TRANSPOSASE"/>
    <property type="match status" value="1"/>
</dbReference>
<comment type="caution">
    <text evidence="1">The sequence shown here is derived from an EMBL/GenBank/DDBJ whole genome shotgun (WGS) entry which is preliminary data.</text>
</comment>
<evidence type="ECO:0008006" key="3">
    <source>
        <dbReference type="Google" id="ProtNLM"/>
    </source>
</evidence>